<name>A0A0F7IDN4_9EURY</name>
<dbReference type="PATRIC" id="fig|113653.22.peg.1095"/>
<organism evidence="2 3">
    <name type="scientific">Geoglobus ahangari</name>
    <dbReference type="NCBI Taxonomy" id="113653"/>
    <lineage>
        <taxon>Archaea</taxon>
        <taxon>Methanobacteriati</taxon>
        <taxon>Methanobacteriota</taxon>
        <taxon>Archaeoglobi</taxon>
        <taxon>Archaeoglobales</taxon>
        <taxon>Archaeoglobaceae</taxon>
        <taxon>Geoglobus</taxon>
    </lineage>
</organism>
<evidence type="ECO:0000313" key="2">
    <source>
        <dbReference type="EMBL" id="AKG91583.1"/>
    </source>
</evidence>
<dbReference type="PROSITE" id="PS51257">
    <property type="entry name" value="PROKAR_LIPOPROTEIN"/>
    <property type="match status" value="1"/>
</dbReference>
<dbReference type="Gene3D" id="1.20.1260.10">
    <property type="match status" value="1"/>
</dbReference>
<dbReference type="HOGENOM" id="CLU_051317_0_0_2"/>
<sequence>MRKVLLAAMLLVVAAFAGCAQEEQPATLTPQPGTSGGYVDKGGDVSTQLVDQVNQLPVQQLSVEERSGILYMREEEKLARDVYQALYDKWGLRIFENIARSEQTHMDAVKALIDKYGLEDPAKDGYGEFTNPEFQKLYDELVRTGEKSEVDALKVGALIEEIDIVDLKERLSQTDNEDVKLLYENLMKGSRNHLRAFVSNLEKYGEEYEPHYLSKEEFEQIISTPMETGH</sequence>
<dbReference type="Pfam" id="PF09968">
    <property type="entry name" value="DUF2202"/>
    <property type="match status" value="1"/>
</dbReference>
<dbReference type="SUPFAM" id="SSF47240">
    <property type="entry name" value="Ferritin-like"/>
    <property type="match status" value="1"/>
</dbReference>
<evidence type="ECO:0000313" key="3">
    <source>
        <dbReference type="Proteomes" id="UP000034723"/>
    </source>
</evidence>
<dbReference type="RefSeq" id="WP_048095182.1">
    <property type="nucleotide sequence ID" value="NZ_CP011267.1"/>
</dbReference>
<protein>
    <submittedName>
        <fullName evidence="2">Uncharacterized protein conserved in archaea</fullName>
    </submittedName>
</protein>
<reference evidence="2 3" key="1">
    <citation type="submission" date="2015-04" db="EMBL/GenBank/DDBJ databases">
        <title>The complete genome sequence of the hyperthermophilic, obligate iron-reducing archaeon Geoglobus ahangari strain 234T.</title>
        <authorList>
            <person name="Manzella M.P."/>
            <person name="Holmes D.E."/>
            <person name="Rocheleau J.M."/>
            <person name="Chung A."/>
            <person name="Reguera G."/>
            <person name="Kashefi K."/>
        </authorList>
    </citation>
    <scope>NUCLEOTIDE SEQUENCE [LARGE SCALE GENOMIC DNA]</scope>
    <source>
        <strain evidence="2 3">234</strain>
    </source>
</reference>
<evidence type="ECO:0000259" key="1">
    <source>
        <dbReference type="Pfam" id="PF09968"/>
    </source>
</evidence>
<dbReference type="InterPro" id="IPR019243">
    <property type="entry name" value="DUF2202"/>
</dbReference>
<dbReference type="KEGG" id="gah:GAH_01101"/>
<gene>
    <name evidence="2" type="ORF">GAH_01101</name>
</gene>
<dbReference type="InParanoid" id="A0A0F7IDN4"/>
<dbReference type="EMBL" id="CP011267">
    <property type="protein sequence ID" value="AKG91583.1"/>
    <property type="molecule type" value="Genomic_DNA"/>
</dbReference>
<keyword evidence="3" id="KW-1185">Reference proteome</keyword>
<feature type="domain" description="DUF2202" evidence="1">
    <location>
        <begin position="66"/>
        <end position="224"/>
    </location>
</feature>
<proteinExistence type="predicted"/>
<dbReference type="STRING" id="113653.GAH_01101"/>
<dbReference type="GeneID" id="24803676"/>
<dbReference type="AlphaFoldDB" id="A0A0F7IDN4"/>
<dbReference type="CDD" id="cd01048">
    <property type="entry name" value="Ferritin_like_AB2"/>
    <property type="match status" value="1"/>
</dbReference>
<dbReference type="OrthoDB" id="117100at2157"/>
<dbReference type="Proteomes" id="UP000034723">
    <property type="component" value="Chromosome"/>
</dbReference>
<accession>A0A0F7IDN4</accession>
<dbReference type="InterPro" id="IPR012347">
    <property type="entry name" value="Ferritin-like"/>
</dbReference>
<dbReference type="InterPro" id="IPR009078">
    <property type="entry name" value="Ferritin-like_SF"/>
</dbReference>